<evidence type="ECO:0000313" key="4">
    <source>
        <dbReference type="EMBL" id="KAK6588537.1"/>
    </source>
</evidence>
<name>A0AAV9XXB6_9CRYT</name>
<feature type="region of interest" description="Disordered" evidence="3">
    <location>
        <begin position="675"/>
        <end position="700"/>
    </location>
</feature>
<feature type="coiled-coil region" evidence="2">
    <location>
        <begin position="78"/>
        <end position="196"/>
    </location>
</feature>
<dbReference type="Proteomes" id="UP001311799">
    <property type="component" value="Unassembled WGS sequence"/>
</dbReference>
<organism evidence="4 5">
    <name type="scientific">Cryptosporidium xiaoi</name>
    <dbReference type="NCBI Taxonomy" id="659607"/>
    <lineage>
        <taxon>Eukaryota</taxon>
        <taxon>Sar</taxon>
        <taxon>Alveolata</taxon>
        <taxon>Apicomplexa</taxon>
        <taxon>Conoidasida</taxon>
        <taxon>Coccidia</taxon>
        <taxon>Eucoccidiorida</taxon>
        <taxon>Eimeriorina</taxon>
        <taxon>Cryptosporidiidae</taxon>
        <taxon>Cryptosporidium</taxon>
    </lineage>
</organism>
<dbReference type="EMBL" id="JAWDEY010000032">
    <property type="protein sequence ID" value="KAK6588537.1"/>
    <property type="molecule type" value="Genomic_DNA"/>
</dbReference>
<dbReference type="AlphaFoldDB" id="A0AAV9XXB6"/>
<keyword evidence="1 2" id="KW-0175">Coiled coil</keyword>
<evidence type="ECO:0000256" key="2">
    <source>
        <dbReference type="SAM" id="Coils"/>
    </source>
</evidence>
<evidence type="ECO:0000256" key="1">
    <source>
        <dbReference type="ARBA" id="ARBA00023054"/>
    </source>
</evidence>
<keyword evidence="5" id="KW-1185">Reference proteome</keyword>
<accession>A0AAV9XXB6</accession>
<evidence type="ECO:0000313" key="5">
    <source>
        <dbReference type="Proteomes" id="UP001311799"/>
    </source>
</evidence>
<reference evidence="4 5" key="1">
    <citation type="submission" date="2023-10" db="EMBL/GenBank/DDBJ databases">
        <title>Comparative genomics analysis reveals potential genetic determinants of host preference in Cryptosporidium xiaoi.</title>
        <authorList>
            <person name="Xiao L."/>
            <person name="Li J."/>
        </authorList>
    </citation>
    <scope>NUCLEOTIDE SEQUENCE [LARGE SCALE GENOMIC DNA]</scope>
    <source>
        <strain evidence="4 5">52996</strain>
    </source>
</reference>
<protein>
    <submittedName>
        <fullName evidence="4">Low complexity coiled coil</fullName>
    </submittedName>
</protein>
<feature type="coiled-coil region" evidence="2">
    <location>
        <begin position="708"/>
        <end position="801"/>
    </location>
</feature>
<dbReference type="PANTHER" id="PTHR32083">
    <property type="entry name" value="CILIA AND FLAGELLA-ASSOCIATED PROTEIN 58-RELATED"/>
    <property type="match status" value="1"/>
</dbReference>
<feature type="compositionally biased region" description="Polar residues" evidence="3">
    <location>
        <begin position="683"/>
        <end position="700"/>
    </location>
</feature>
<comment type="caution">
    <text evidence="4">The sequence shown here is derived from an EMBL/GenBank/DDBJ whole genome shotgun (WGS) entry which is preliminary data.</text>
</comment>
<dbReference type="PANTHER" id="PTHR32083:SF0">
    <property type="entry name" value="CILIA AND FLAGELLA-ASSOCIATED PROTEIN 58"/>
    <property type="match status" value="1"/>
</dbReference>
<dbReference type="GO" id="GO:0005856">
    <property type="term" value="C:cytoskeleton"/>
    <property type="evidence" value="ECO:0007669"/>
    <property type="project" value="TreeGrafter"/>
</dbReference>
<gene>
    <name evidence="4" type="ORF">RS030_4537</name>
</gene>
<proteinExistence type="predicted"/>
<sequence>MNSNGEANSELLQNNLEDDSIRDERNILLSRIKELENENEALRENSVNNGNKTGIYNDLNSELDKYVKDIDGTIKYSLQILDDKNNEIKNLNDKIIENNTKWKNYVKLLIEQIGRKNSVIDQMKEEMNRLFEKSKNQELVNKENSLKLVSYEELIQIDQQLIKQNKQLETELRYKIDKLDAENKKYVNTIKSLNESNKKKYDEYKKKITTQVLIINNLSSIVENFKGRYLYNNIGRQKGIINQINIKSKFYASNDSNNVSDEKMNPLEYEFGIIWKSSQEKIIERKCELFEIILNLNDKKNQEKYISDESLYINDLIDNLNKNGVVNSGNIPITELILMYSNFVNRVMGLYEIFCKLNLLTQYLQFKALRYLQIDQVRKFISNGEYTGIIHWICNIVIQVSKLIISLGEIITNMRINLNNNNDSNALFQKLPCLGRINDILSWINNIFQDTMNDSLNQSNNYEIIKEFNVELIELIKSNSRDNVLPLCCIDAIMNINISLAIISSIYIKQVDCDKYNSIYKKSLNISDKFYSKCGSLSLNGIQYPIDYRIYTWDSLYWSNIYDQISSTSFDSLFKYMLNSQIIIYDYINNNNNNNGNIVDSIEILLSSVQELESNIEKFINPIYTIDKSDEIENIDDYNNDLNKLNILPELLISKNMQQKLLYHLDDQLLEDENKQEKETNDNVDNIPNEDNNQIPSSVKVNTESPKRIRMENTIKSLNDKIQKLKKELTSKNLLYSSFGAMDVEFKKLQDYKQTLMHKIKEQEIDIQLKKEQINNNETTIKELKYETDLLKQNVENLSNLPKIKAYSELDVLEPVYLRRMVRIMNNRLYEIEMSRWNEMIIKDNPNFFLKHNFNKKFLLSQIIHSNGGDSEDKLNNIIKNFLKNNGNIEHSSNYIELLYIVNEYRELRKQVLLHKCSIPIYNSNNVLKFKEEWREYIKRESDLKYKLYIMKKTLKELLLDLRIDSKCNIENNRMNLSPYLCLYNIK</sequence>
<feature type="coiled-coil region" evidence="2">
    <location>
        <begin position="18"/>
        <end position="52"/>
    </location>
</feature>
<evidence type="ECO:0000256" key="3">
    <source>
        <dbReference type="SAM" id="MobiDB-lite"/>
    </source>
</evidence>